<evidence type="ECO:0000259" key="3">
    <source>
        <dbReference type="PROSITE" id="PS51194"/>
    </source>
</evidence>
<feature type="compositionally biased region" description="Basic and acidic residues" evidence="1">
    <location>
        <begin position="11"/>
        <end position="20"/>
    </location>
</feature>
<evidence type="ECO:0000313" key="5">
    <source>
        <dbReference type="Proteomes" id="UP000509335"/>
    </source>
</evidence>
<dbReference type="InterPro" id="IPR014001">
    <property type="entry name" value="Helicase_ATP-bd"/>
</dbReference>
<dbReference type="Gene3D" id="3.40.50.300">
    <property type="entry name" value="P-loop containing nucleotide triphosphate hydrolases"/>
    <property type="match status" value="2"/>
</dbReference>
<dbReference type="SUPFAM" id="SSF56024">
    <property type="entry name" value="Phospholipase D/nuclease"/>
    <property type="match status" value="1"/>
</dbReference>
<dbReference type="InterPro" id="IPR001650">
    <property type="entry name" value="Helicase_C-like"/>
</dbReference>
<dbReference type="AlphaFoldDB" id="A0A7H8XHW9"/>
<dbReference type="GO" id="GO:0005524">
    <property type="term" value="F:ATP binding"/>
    <property type="evidence" value="ECO:0007669"/>
    <property type="project" value="InterPro"/>
</dbReference>
<accession>A0A7H8XHW9</accession>
<organism evidence="4 5">
    <name type="scientific">Micromonospora carbonacea</name>
    <dbReference type="NCBI Taxonomy" id="47853"/>
    <lineage>
        <taxon>Bacteria</taxon>
        <taxon>Bacillati</taxon>
        <taxon>Actinomycetota</taxon>
        <taxon>Actinomycetes</taxon>
        <taxon>Micromonosporales</taxon>
        <taxon>Micromonosporaceae</taxon>
        <taxon>Micromonospora</taxon>
    </lineage>
</organism>
<feature type="domain" description="Helicase ATP-binding" evidence="2">
    <location>
        <begin position="371"/>
        <end position="508"/>
    </location>
</feature>
<evidence type="ECO:0000256" key="1">
    <source>
        <dbReference type="SAM" id="MobiDB-lite"/>
    </source>
</evidence>
<dbReference type="GO" id="GO:0003677">
    <property type="term" value="F:DNA binding"/>
    <property type="evidence" value="ECO:0007669"/>
    <property type="project" value="InterPro"/>
</dbReference>
<dbReference type="CDD" id="cd18032">
    <property type="entry name" value="DEXHc_RE_I_III_res"/>
    <property type="match status" value="1"/>
</dbReference>
<feature type="domain" description="Helicase C-terminal" evidence="3">
    <location>
        <begin position="582"/>
        <end position="733"/>
    </location>
</feature>
<dbReference type="InterPro" id="IPR027417">
    <property type="entry name" value="P-loop_NTPase"/>
</dbReference>
<dbReference type="EMBL" id="CP058322">
    <property type="protein sequence ID" value="QLD23979.1"/>
    <property type="molecule type" value="Genomic_DNA"/>
</dbReference>
<dbReference type="PANTHER" id="PTHR47962">
    <property type="entry name" value="ATP-DEPENDENT HELICASE LHR-RELATED-RELATED"/>
    <property type="match status" value="1"/>
</dbReference>
<dbReference type="Pfam" id="PF11907">
    <property type="entry name" value="DUF3427"/>
    <property type="match status" value="1"/>
</dbReference>
<feature type="region of interest" description="Disordered" evidence="1">
    <location>
        <begin position="1"/>
        <end position="37"/>
    </location>
</feature>
<reference evidence="4 5" key="1">
    <citation type="submission" date="2020-07" db="EMBL/GenBank/DDBJ databases">
        <title>A bifunctional nitrone conjugated secondary metabolite targeting the ribosome.</title>
        <authorList>
            <person name="Limbrick E.M."/>
            <person name="Graf M."/>
            <person name="Derewacz D.K."/>
            <person name="Nguyen F."/>
            <person name="Spraggins J.M."/>
            <person name="Wieland M."/>
            <person name="Ynigez-Gutierrez A.E."/>
            <person name="Reisman B.J."/>
            <person name="Zinshteyn B."/>
            <person name="McCulloch K."/>
            <person name="Iverson T.M."/>
            <person name="Green R."/>
            <person name="Wilson D.N."/>
            <person name="Bachmann B.O."/>
        </authorList>
    </citation>
    <scope>NUCLEOTIDE SEQUENCE [LARGE SCALE GENOMIC DNA]</scope>
    <source>
        <strain evidence="5">aurantiaca</strain>
    </source>
</reference>
<dbReference type="Pfam" id="PF00271">
    <property type="entry name" value="Helicase_C"/>
    <property type="match status" value="1"/>
</dbReference>
<dbReference type="PROSITE" id="PS51192">
    <property type="entry name" value="HELICASE_ATP_BIND_1"/>
    <property type="match status" value="1"/>
</dbReference>
<dbReference type="CDD" id="cd18799">
    <property type="entry name" value="SF2_C_EcoAI-like"/>
    <property type="match status" value="1"/>
</dbReference>
<dbReference type="SUPFAM" id="SSF52540">
    <property type="entry name" value="P-loop containing nucleoside triphosphate hydrolases"/>
    <property type="match status" value="1"/>
</dbReference>
<name>A0A7H8XHW9_9ACTN</name>
<dbReference type="REBASE" id="412043">
    <property type="entry name" value="McaAUORF6915P"/>
</dbReference>
<dbReference type="SMART" id="SM00487">
    <property type="entry name" value="DEXDc"/>
    <property type="match status" value="1"/>
</dbReference>
<dbReference type="KEGG" id="mcab:HXZ27_06915"/>
<gene>
    <name evidence="4" type="ORF">HXZ27_06915</name>
</gene>
<dbReference type="GO" id="GO:0016887">
    <property type="term" value="F:ATP hydrolysis activity"/>
    <property type="evidence" value="ECO:0007669"/>
    <property type="project" value="TreeGrafter"/>
</dbReference>
<evidence type="ECO:0000313" key="4">
    <source>
        <dbReference type="EMBL" id="QLD23979.1"/>
    </source>
</evidence>
<proteinExistence type="predicted"/>
<dbReference type="InterPro" id="IPR006935">
    <property type="entry name" value="Helicase/UvrB_N"/>
</dbReference>
<sequence length="1061" mass="117792">MATSGLLSTRHGIEEADCRTGDSSAAKSTEAAERPRRYRARVSDHGFGVYEHLITHQLAGQLHRLDAALVQRQPLDPADAHQLLTRHLAALISRALQAVPGGDDRLRRQVDLANRIAQAVTDLDPDAAGPDDQVADARNLLHAIAAPPTPPAQPTFPARPTTPLSTGALLVNGRHQPRIGHEVTHEMASAQRVDLLCAFIKWHGLRIVEPAVRELIGRGGTLRVITTTYLGATDQRALDRLAELGAEVKVSYETRTTRLHAKAWLFRRGNGLTTAYVGSSNLSKAALVDGVEWNVRISDVEQPHVIDTFAATFEDYWNDPAFEAYDAGRDGERLRAALSGERREGSPTQIANLDVRPYPYQAEILADLDAERQVHGRHRNLVVMATGTGKTVVAALDYRRLNRNKTVDSLLFVAHQEQILRQSLSTFRQVVGDGSFGELLVGGSEPRNWTHVFASIQSLHRREIDPGAYDMVIVDEFHHAEAPTYARLLERLRPRVLLGLTATPDRADGGDVRRWFDGRAAVELHLWEALERQLLAPFQYFGVHDEVDLSHLRWRRGQGYDPGELGAIYTGDDARARLIVRAVRDTVDVGRMRALGFCVSIGHAEFMADWFTRHGVPSAAVTSRLDRSAQHGLLRDFRAGKLRVLFTVDLFNEGVDLPMVDTILMLRPTESATVFLQQLGRGLRLDDDKPCLTVLDFIGGQHANFRFDLRWRALTGVSRRAVRDAVEQDFPMLPSGCHVELDRVAKEVVLANLRSALPTSRRGLVAELRQLGDVDLAGFLRETGLDVEDVYRSAAVGGWTGLRRLAGLDTPAPGPDDRELGRAIGRMLHLDDADRLDLLAGVAAGERPEPGRLWDMLHFDLWGPQAPLSDRDARLARLWAEPARCAELRQLAGALRDRIHRVTVPVGALRVHARYSRNEACAAFGMPNPGSLREGVKWLESERADLFFVTLVKSERHYSPTTMYADRAVTDRLFQWESQSTTSAASATGQRYVHHASRGSTVHLFVRETRVPDRDLGAPAYLYAGPMAYRRHTGDRPMRIVWELAHPLPADLYAAARAIAA</sequence>
<dbReference type="PROSITE" id="PS51194">
    <property type="entry name" value="HELICASE_CTER"/>
    <property type="match status" value="1"/>
</dbReference>
<dbReference type="Proteomes" id="UP000509335">
    <property type="component" value="Chromosome"/>
</dbReference>
<dbReference type="Gene3D" id="3.30.870.10">
    <property type="entry name" value="Endonuclease Chain A"/>
    <property type="match status" value="1"/>
</dbReference>
<dbReference type="SMART" id="SM00490">
    <property type="entry name" value="HELICc"/>
    <property type="match status" value="1"/>
</dbReference>
<protein>
    <submittedName>
        <fullName evidence="4">DUF3427 domain-containing protein</fullName>
    </submittedName>
</protein>
<dbReference type="InterPro" id="IPR052511">
    <property type="entry name" value="ATP-dep_Helicase"/>
</dbReference>
<evidence type="ECO:0000259" key="2">
    <source>
        <dbReference type="PROSITE" id="PS51192"/>
    </source>
</evidence>
<dbReference type="InterPro" id="IPR021835">
    <property type="entry name" value="DUF3427"/>
</dbReference>
<dbReference type="PANTHER" id="PTHR47962:SF7">
    <property type="entry name" value="MITOCHONDRIAL ATP-DEPENDENT HELICASE IRC3-RELATED"/>
    <property type="match status" value="1"/>
</dbReference>
<dbReference type="Pfam" id="PF04851">
    <property type="entry name" value="ResIII"/>
    <property type="match status" value="1"/>
</dbReference>
<dbReference type="InterPro" id="IPR025202">
    <property type="entry name" value="PLD-like_dom"/>
</dbReference>
<dbReference type="Pfam" id="PF13091">
    <property type="entry name" value="PLDc_2"/>
    <property type="match status" value="1"/>
</dbReference>